<accession>A0A8T5CR28</accession>
<evidence type="ECO:0000313" key="2">
    <source>
        <dbReference type="EMBL" id="MBS8120606.1"/>
    </source>
</evidence>
<evidence type="ECO:0000313" key="4">
    <source>
        <dbReference type="EMBL" id="MBS8129652.1"/>
    </source>
</evidence>
<dbReference type="EMBL" id="JAERQU010000016">
    <property type="protein sequence ID" value="MBS8120606.1"/>
    <property type="molecule type" value="Genomic_DNA"/>
</dbReference>
<feature type="region of interest" description="Disordered" evidence="1">
    <location>
        <begin position="384"/>
        <end position="403"/>
    </location>
</feature>
<dbReference type="Gene3D" id="3.40.50.300">
    <property type="entry name" value="P-loop containing nucleotide triphosphate hydrolases"/>
    <property type="match status" value="2"/>
</dbReference>
<protein>
    <submittedName>
        <fullName evidence="4">ATP-binding protein</fullName>
    </submittedName>
</protein>
<dbReference type="Proteomes" id="UP000678484">
    <property type="component" value="Unassembled WGS sequence"/>
</dbReference>
<dbReference type="Proteomes" id="UP000679371">
    <property type="component" value="Unassembled WGS sequence"/>
</dbReference>
<keyword evidence="4" id="KW-0067">ATP-binding</keyword>
<dbReference type="InterPro" id="IPR027417">
    <property type="entry name" value="P-loop_NTPase"/>
</dbReference>
<dbReference type="EMBL" id="JAERQV010000016">
    <property type="protein sequence ID" value="MBS8125643.1"/>
    <property type="molecule type" value="Genomic_DNA"/>
</dbReference>
<dbReference type="Proteomes" id="UP000679789">
    <property type="component" value="Unassembled WGS sequence"/>
</dbReference>
<dbReference type="GO" id="GO:0005524">
    <property type="term" value="F:ATP binding"/>
    <property type="evidence" value="ECO:0007669"/>
    <property type="project" value="UniProtKB-KW"/>
</dbReference>
<dbReference type="PANTHER" id="PTHR30121">
    <property type="entry name" value="UNCHARACTERIZED PROTEIN YJGR-RELATED"/>
    <property type="match status" value="1"/>
</dbReference>
<evidence type="ECO:0000313" key="3">
    <source>
        <dbReference type="EMBL" id="MBS8125643.1"/>
    </source>
</evidence>
<comment type="caution">
    <text evidence="4">The sequence shown here is derived from an EMBL/GenBank/DDBJ whole genome shotgun (WGS) entry which is preliminary data.</text>
</comment>
<dbReference type="AlphaFoldDB" id="A0A8T5CR28"/>
<dbReference type="EMBL" id="JAERQW010000018">
    <property type="protein sequence ID" value="MBS8129652.1"/>
    <property type="molecule type" value="Genomic_DNA"/>
</dbReference>
<dbReference type="EMBL" id="JAERQX010000018">
    <property type="protein sequence ID" value="MBS8133517.1"/>
    <property type="molecule type" value="Genomic_DNA"/>
</dbReference>
<organism evidence="4 6">
    <name type="scientific">Haloferax volcanii</name>
    <name type="common">Halobacterium volcanii</name>
    <dbReference type="NCBI Taxonomy" id="2246"/>
    <lineage>
        <taxon>Archaea</taxon>
        <taxon>Methanobacteriati</taxon>
        <taxon>Methanobacteriota</taxon>
        <taxon>Stenosarchaea group</taxon>
        <taxon>Halobacteria</taxon>
        <taxon>Halobacteriales</taxon>
        <taxon>Haloferacaceae</taxon>
        <taxon>Haloferax</taxon>
    </lineage>
</organism>
<dbReference type="PANTHER" id="PTHR30121:SF6">
    <property type="entry name" value="SLR6007 PROTEIN"/>
    <property type="match status" value="1"/>
</dbReference>
<name>A0A8T5CR28_HALVO</name>
<evidence type="ECO:0000313" key="5">
    <source>
        <dbReference type="EMBL" id="MBS8133517.1"/>
    </source>
</evidence>
<gene>
    <name evidence="2" type="ORF">JK351_15760</name>
    <name evidence="5" type="ORF">JK352_16620</name>
    <name evidence="4" type="ORF">JK353_16625</name>
    <name evidence="3" type="ORF">JK354_15895</name>
</gene>
<evidence type="ECO:0000313" key="6">
    <source>
        <dbReference type="Proteomes" id="UP000678484"/>
    </source>
</evidence>
<reference evidence="4" key="1">
    <citation type="journal article" date="2021" name="Nat. Microbiol.">
        <title>Cell division in the archaeon Haloferax volcanii relies on two FtsZ proteins with distinct functions in division ring assembly and constriction.</title>
        <authorList>
            <person name="Liao Y."/>
            <person name="Ithurbide S."/>
            <person name="Evenhuis C."/>
            <person name="Loewe J."/>
            <person name="Duggin I.G."/>
        </authorList>
    </citation>
    <scope>NUCLEOTIDE SEQUENCE</scope>
    <source>
        <strain evidence="2">H98</strain>
        <strain evidence="5">ID112 - delta_ftsZ1_delta_ftsZ2</strain>
        <strain evidence="3">ID76 - delta_ftsZ1</strain>
        <strain evidence="4">ID77 - delta_ftsZ2</strain>
    </source>
</reference>
<keyword evidence="4" id="KW-0547">Nucleotide-binding</keyword>
<dbReference type="SUPFAM" id="SSF52540">
    <property type="entry name" value="P-loop containing nucleoside triphosphate hydrolases"/>
    <property type="match status" value="1"/>
</dbReference>
<sequence>MGYTFDGRSFRFSESNLTRHLLAVGQSGSGKTTLFYNLLDQVGVPFWVFDLKRDYRPLAREDDLLVLPWSELKLNPLRPPSGVSPRRWAQVFSEIFGHATSLLSGSKNYLLKKIIELYKLYGLFEEVSGPYPGLHELQLLVENDSMSYVRTAADYRDRLLNRLEAMNLTAGTVFECSQGPTIEEMLNRRVVFEFDGLSRDVQNFLMEILFAGVYEYRLSQGMRGDELRHLFLLDEGKQVFSVYKERQDAAGIPEIDQLTAKMREFGEGLIVGDQEASKLTDSIKANTYTKFLLPTGDRKQFQAVTNSMNLSERQTEFASELEVGEAVVQVGNRGPVPVKLDNYEVDKQISDSELQKLQAENWNNLSHEPRNTTPEFEVEILEGRSGEVPEPDTPEDPTREVNVSSEADRLLKDVVDNPFRPLTERYGEFPSRYKGNKAKDELVDEGVLIERQVRTKSGRRKLLELTKKGRQYVEDELDLEAKHRGRGGVVHRYWQTRIKEAFEQAGWYAETEVFDADVYVNMDTSELVVEVAMGDNPREIEHIEKHLEKDFIVWIAARNQEILQGLQQRMEEKGLQTDNVVFRLVRDFNEIENLPE</sequence>
<evidence type="ECO:0000256" key="1">
    <source>
        <dbReference type="SAM" id="MobiDB-lite"/>
    </source>
</evidence>
<dbReference type="Proteomes" id="UP000676028">
    <property type="component" value="Unassembled WGS sequence"/>
</dbReference>
<proteinExistence type="predicted"/>
<dbReference type="InterPro" id="IPR051162">
    <property type="entry name" value="T4SS_component"/>
</dbReference>